<dbReference type="Gene3D" id="3.40.30.10">
    <property type="entry name" value="Glutaredoxin"/>
    <property type="match status" value="1"/>
</dbReference>
<dbReference type="InterPro" id="IPR036249">
    <property type="entry name" value="Thioredoxin-like_sf"/>
</dbReference>
<name>A0ABP9UQM0_9BACT</name>
<dbReference type="PANTHER" id="PTHR43640">
    <property type="entry name" value="OS07G0260300 PROTEIN"/>
    <property type="match status" value="1"/>
</dbReference>
<evidence type="ECO:0000313" key="3">
    <source>
        <dbReference type="EMBL" id="GAA5483833.1"/>
    </source>
</evidence>
<protein>
    <submittedName>
        <fullName evidence="3">Thiol-disulfide oxidoreductase ResA</fullName>
    </submittedName>
</protein>
<evidence type="ECO:0000259" key="2">
    <source>
        <dbReference type="PROSITE" id="PS51352"/>
    </source>
</evidence>
<dbReference type="InterPro" id="IPR000866">
    <property type="entry name" value="AhpC/TSA"/>
</dbReference>
<keyword evidence="1" id="KW-0732">Signal</keyword>
<dbReference type="SUPFAM" id="SSF52833">
    <property type="entry name" value="Thioredoxin-like"/>
    <property type="match status" value="1"/>
</dbReference>
<dbReference type="PANTHER" id="PTHR43640:SF1">
    <property type="entry name" value="THIOREDOXIN-DEPENDENT PEROXIREDOXIN"/>
    <property type="match status" value="1"/>
</dbReference>
<dbReference type="EMBL" id="BAABRI010000018">
    <property type="protein sequence ID" value="GAA5483833.1"/>
    <property type="molecule type" value="Genomic_DNA"/>
</dbReference>
<dbReference type="Proteomes" id="UP001476282">
    <property type="component" value="Unassembled WGS sequence"/>
</dbReference>
<feature type="signal peptide" evidence="1">
    <location>
        <begin position="1"/>
        <end position="22"/>
    </location>
</feature>
<sequence length="200" mass="21287">MKLKASLAVLAAAALSAGSAFALEPGDQAPGFTLTSVDGKKVSLSDYEGKTVVLEWVNFGCPFVQKHYQSGNMPELQEKYRDQGVVWLSIESGQEGADNFPSAEKLAEQAGEAKNRANAILRDPGGEVGKNYGAKTTPHMFVITKEGKIAYEGGIDDKPDTKQESIESATNYVSAALDSLMAGKEVETKKAAPYGCGVKY</sequence>
<dbReference type="RefSeq" id="WP_353567937.1">
    <property type="nucleotide sequence ID" value="NZ_BAABRI010000018.1"/>
</dbReference>
<accession>A0ABP9UQM0</accession>
<gene>
    <name evidence="3" type="primary">resA_3</name>
    <name evidence="3" type="ORF">Hsar01_03067</name>
</gene>
<dbReference type="InterPro" id="IPR013766">
    <property type="entry name" value="Thioredoxin_domain"/>
</dbReference>
<dbReference type="Pfam" id="PF00578">
    <property type="entry name" value="AhpC-TSA"/>
    <property type="match status" value="1"/>
</dbReference>
<comment type="caution">
    <text evidence="3">The sequence shown here is derived from an EMBL/GenBank/DDBJ whole genome shotgun (WGS) entry which is preliminary data.</text>
</comment>
<dbReference type="InterPro" id="IPR047262">
    <property type="entry name" value="PRX-like1"/>
</dbReference>
<evidence type="ECO:0000313" key="4">
    <source>
        <dbReference type="Proteomes" id="UP001476282"/>
    </source>
</evidence>
<reference evidence="3 4" key="1">
    <citation type="submission" date="2024-02" db="EMBL/GenBank/DDBJ databases">
        <title>Haloferula sargassicola NBRC 104335.</title>
        <authorList>
            <person name="Ichikawa N."/>
            <person name="Katano-Makiyama Y."/>
            <person name="Hidaka K."/>
        </authorList>
    </citation>
    <scope>NUCLEOTIDE SEQUENCE [LARGE SCALE GENOMIC DNA]</scope>
    <source>
        <strain evidence="3 4">NBRC 104335</strain>
    </source>
</reference>
<feature type="domain" description="Thioredoxin" evidence="2">
    <location>
        <begin position="23"/>
        <end position="171"/>
    </location>
</feature>
<dbReference type="CDD" id="cd02969">
    <property type="entry name" value="PRX_like1"/>
    <property type="match status" value="1"/>
</dbReference>
<dbReference type="PROSITE" id="PS51352">
    <property type="entry name" value="THIOREDOXIN_2"/>
    <property type="match status" value="1"/>
</dbReference>
<evidence type="ECO:0000256" key="1">
    <source>
        <dbReference type="SAM" id="SignalP"/>
    </source>
</evidence>
<keyword evidence="4" id="KW-1185">Reference proteome</keyword>
<feature type="chain" id="PRO_5046376227" evidence="1">
    <location>
        <begin position="23"/>
        <end position="200"/>
    </location>
</feature>
<proteinExistence type="predicted"/>
<organism evidence="3 4">
    <name type="scientific">Haloferula sargassicola</name>
    <dbReference type="NCBI Taxonomy" id="490096"/>
    <lineage>
        <taxon>Bacteria</taxon>
        <taxon>Pseudomonadati</taxon>
        <taxon>Verrucomicrobiota</taxon>
        <taxon>Verrucomicrobiia</taxon>
        <taxon>Verrucomicrobiales</taxon>
        <taxon>Verrucomicrobiaceae</taxon>
        <taxon>Haloferula</taxon>
    </lineage>
</organism>